<protein>
    <submittedName>
        <fullName evidence="1">Heat shock protein C</fullName>
    </submittedName>
</protein>
<name>A0A1M7YZ61_9VIBR</name>
<reference evidence="2" key="1">
    <citation type="submission" date="2016-12" db="EMBL/GenBank/DDBJ databases">
        <authorList>
            <person name="Rodrigo-Torres L."/>
            <person name="Arahal R.D."/>
            <person name="Lucena T."/>
        </authorList>
    </citation>
    <scope>NUCLEOTIDE SEQUENCE [LARGE SCALE GENOMIC DNA]</scope>
</reference>
<dbReference type="EMBL" id="FRFG01000048">
    <property type="protein sequence ID" value="SHO57874.1"/>
    <property type="molecule type" value="Genomic_DNA"/>
</dbReference>
<dbReference type="Proteomes" id="UP000184600">
    <property type="component" value="Unassembled WGS sequence"/>
</dbReference>
<evidence type="ECO:0000313" key="2">
    <source>
        <dbReference type="Proteomes" id="UP000184600"/>
    </source>
</evidence>
<dbReference type="AlphaFoldDB" id="A0A1M7YZ61"/>
<dbReference type="OrthoDB" id="514079at2"/>
<keyword evidence="1" id="KW-0346">Stress response</keyword>
<dbReference type="RefSeq" id="WP_073585249.1">
    <property type="nucleotide sequence ID" value="NZ_AP024897.1"/>
</dbReference>
<accession>A0A1M7YZ61</accession>
<gene>
    <name evidence="1" type="primary">htrC</name>
    <name evidence="1" type="ORF">VQ7734_03644</name>
</gene>
<keyword evidence="2" id="KW-1185">Reference proteome</keyword>
<sequence length="185" mass="22223">MSKKRLFNLPDAAVQQWKPFHLDEKEYVFNHLDAVKHTFNHPERQESYTLFFTFSHHTFTRSPTVSDAKVRACEYYQYPSDLRIFDITRYELSKQLPEIIKNLPEQFLFHGGYGRYCSVKIQDRSGEEVNYQIVYRVWKERGKMRFHIESAYPIEPMSKVKKVNFWSICHNLLRGKKLPEPANRK</sequence>
<evidence type="ECO:0000313" key="1">
    <source>
        <dbReference type="EMBL" id="SHO57874.1"/>
    </source>
</evidence>
<organism evidence="1 2">
    <name type="scientific">Vibrio quintilis</name>
    <dbReference type="NCBI Taxonomy" id="1117707"/>
    <lineage>
        <taxon>Bacteria</taxon>
        <taxon>Pseudomonadati</taxon>
        <taxon>Pseudomonadota</taxon>
        <taxon>Gammaproteobacteria</taxon>
        <taxon>Vibrionales</taxon>
        <taxon>Vibrionaceae</taxon>
        <taxon>Vibrio</taxon>
    </lineage>
</organism>
<proteinExistence type="predicted"/>